<keyword evidence="12" id="KW-1185">Reference proteome</keyword>
<feature type="region of interest" description="Disordered" evidence="9">
    <location>
        <begin position="1"/>
        <end position="88"/>
    </location>
</feature>
<dbReference type="PROSITE" id="PS50111">
    <property type="entry name" value="CHEMOTAXIS_TRANSDUC_2"/>
    <property type="match status" value="1"/>
</dbReference>
<evidence type="ECO:0000256" key="3">
    <source>
        <dbReference type="ARBA" id="ARBA00022481"/>
    </source>
</evidence>
<proteinExistence type="inferred from homology"/>
<gene>
    <name evidence="11" type="ORF">HK414_11265</name>
</gene>
<keyword evidence="4" id="KW-0812">Transmembrane</keyword>
<evidence type="ECO:0000256" key="2">
    <source>
        <dbReference type="ARBA" id="ARBA00022475"/>
    </source>
</evidence>
<reference evidence="11 12" key="2">
    <citation type="submission" date="2020-05" db="EMBL/GenBank/DDBJ databases">
        <authorList>
            <person name="Khan S.A."/>
            <person name="Jeon C.O."/>
            <person name="Chun B.H."/>
        </authorList>
    </citation>
    <scope>NUCLEOTIDE SEQUENCE [LARGE SCALE GENOMIC DNA]</scope>
    <source>
        <strain evidence="11 12">H242</strain>
    </source>
</reference>
<keyword evidence="6" id="KW-0472">Membrane</keyword>
<evidence type="ECO:0000256" key="4">
    <source>
        <dbReference type="ARBA" id="ARBA00022692"/>
    </source>
</evidence>
<evidence type="ECO:0000259" key="10">
    <source>
        <dbReference type="PROSITE" id="PS50111"/>
    </source>
</evidence>
<dbReference type="Gene3D" id="1.10.287.950">
    <property type="entry name" value="Methyl-accepting chemotaxis protein"/>
    <property type="match status" value="1"/>
</dbReference>
<evidence type="ECO:0000256" key="9">
    <source>
        <dbReference type="SAM" id="MobiDB-lite"/>
    </source>
</evidence>
<evidence type="ECO:0000313" key="11">
    <source>
        <dbReference type="EMBL" id="QJW84211.1"/>
    </source>
</evidence>
<dbReference type="Pfam" id="PF17200">
    <property type="entry name" value="sCache_2"/>
    <property type="match status" value="1"/>
</dbReference>
<keyword evidence="5" id="KW-1133">Transmembrane helix</keyword>
<feature type="region of interest" description="Disordered" evidence="9">
    <location>
        <begin position="383"/>
        <end position="402"/>
    </location>
</feature>
<protein>
    <recommendedName>
        <fullName evidence="10">Methyl-accepting transducer domain-containing protein</fullName>
    </recommendedName>
</protein>
<accession>A0ABX6P5E4</accession>
<keyword evidence="2" id="KW-1003">Cell membrane</keyword>
<dbReference type="EMBL" id="CP053418">
    <property type="protein sequence ID" value="QJW84211.1"/>
    <property type="molecule type" value="Genomic_DNA"/>
</dbReference>
<comment type="similarity">
    <text evidence="7">Belongs to the methyl-accepting chemotaxis (MCP) protein family.</text>
</comment>
<comment type="subcellular location">
    <subcellularLocation>
        <location evidence="1">Cell membrane</location>
        <topology evidence="1">Multi-pass membrane protein</topology>
    </subcellularLocation>
</comment>
<keyword evidence="8" id="KW-0807">Transducer</keyword>
<dbReference type="SUPFAM" id="SSF58104">
    <property type="entry name" value="Methyl-accepting chemotaxis protein (MCP) signaling domain"/>
    <property type="match status" value="1"/>
</dbReference>
<dbReference type="PRINTS" id="PR00260">
    <property type="entry name" value="CHEMTRNSDUCR"/>
</dbReference>
<feature type="compositionally biased region" description="Basic residues" evidence="9">
    <location>
        <begin position="25"/>
        <end position="35"/>
    </location>
</feature>
<dbReference type="InterPro" id="IPR004090">
    <property type="entry name" value="Chemotax_Me-accpt_rcpt"/>
</dbReference>
<feature type="domain" description="Methyl-accepting transducer" evidence="10">
    <location>
        <begin position="88"/>
        <end position="232"/>
    </location>
</feature>
<evidence type="ECO:0000256" key="8">
    <source>
        <dbReference type="PROSITE-ProRule" id="PRU00284"/>
    </source>
</evidence>
<dbReference type="Proteomes" id="UP000500826">
    <property type="component" value="Chromosome"/>
</dbReference>
<dbReference type="InterPro" id="IPR051310">
    <property type="entry name" value="MCP_chemotaxis"/>
</dbReference>
<dbReference type="InterPro" id="IPR004089">
    <property type="entry name" value="MCPsignal_dom"/>
</dbReference>
<dbReference type="Gene3D" id="3.30.450.20">
    <property type="entry name" value="PAS domain"/>
    <property type="match status" value="1"/>
</dbReference>
<dbReference type="PANTHER" id="PTHR43531:SF14">
    <property type="entry name" value="METHYL-ACCEPTING CHEMOTAXIS PROTEIN I-RELATED"/>
    <property type="match status" value="1"/>
</dbReference>
<evidence type="ECO:0000256" key="7">
    <source>
        <dbReference type="ARBA" id="ARBA00029447"/>
    </source>
</evidence>
<evidence type="ECO:0000256" key="5">
    <source>
        <dbReference type="ARBA" id="ARBA00022989"/>
    </source>
</evidence>
<keyword evidence="3" id="KW-0488">Methylation</keyword>
<sequence>MRASADTIATAARGISEGNDDRPSARRNRRPRWRKPPPASSNWPPRRARTPRAASWPAAWPARARTPRPAPPRRWRKSPPPSTRSTGARAVGEILGAVEGIAFQTNILALNAAVEAARAGEQGRGFAVVATEVRALAQRSAQAAGEIKALMGASAESMARGRTVVAEAGTTLAEVVTDVQEVSHVLADIAQASSEQSTGVEEVKKAILQIDLVTQQNAAPVEEAGAAAEAFEQEAGRLVEVVGRFKADRARDRGRVVALVKEAVRHVRKHGPERACADFNDPRGAFVRGEDYVFAIDTQGVRLAFAPDPAAIGRGGGGHAGCRRQAVRPEMLEVARTTGMGWVDFKMNNPRTGRVEPKSAYVEAVGNLVLGCGIYRGDAAAADSAPARQPQMRPRLPLRAAA</sequence>
<dbReference type="InterPro" id="IPR033480">
    <property type="entry name" value="sCache_2"/>
</dbReference>
<dbReference type="SMART" id="SM00283">
    <property type="entry name" value="MA"/>
    <property type="match status" value="1"/>
</dbReference>
<evidence type="ECO:0000256" key="1">
    <source>
        <dbReference type="ARBA" id="ARBA00004651"/>
    </source>
</evidence>
<evidence type="ECO:0000256" key="6">
    <source>
        <dbReference type="ARBA" id="ARBA00023136"/>
    </source>
</evidence>
<evidence type="ECO:0000313" key="12">
    <source>
        <dbReference type="Proteomes" id="UP000500826"/>
    </source>
</evidence>
<reference evidence="11 12" key="1">
    <citation type="submission" date="2020-05" db="EMBL/GenBank/DDBJ databases">
        <title>Ramlibacter rhizophilus sp. nov., isolated from rhizosphere soil of national flower Mugunghwa from South Korea.</title>
        <authorList>
            <person name="Zheng-Fei Y."/>
            <person name="Huan T."/>
        </authorList>
    </citation>
    <scope>NUCLEOTIDE SEQUENCE [LARGE SCALE GENOMIC DNA]</scope>
    <source>
        <strain evidence="11 12">H242</strain>
    </source>
</reference>
<dbReference type="PANTHER" id="PTHR43531">
    <property type="entry name" value="PROTEIN ICFG"/>
    <property type="match status" value="1"/>
</dbReference>
<feature type="compositionally biased region" description="Low complexity" evidence="9">
    <location>
        <begin position="51"/>
        <end position="64"/>
    </location>
</feature>
<organism evidence="11 12">
    <name type="scientific">Ramlibacter terrae</name>
    <dbReference type="NCBI Taxonomy" id="2732511"/>
    <lineage>
        <taxon>Bacteria</taxon>
        <taxon>Pseudomonadati</taxon>
        <taxon>Pseudomonadota</taxon>
        <taxon>Betaproteobacteria</taxon>
        <taxon>Burkholderiales</taxon>
        <taxon>Comamonadaceae</taxon>
        <taxon>Ramlibacter</taxon>
    </lineage>
</organism>
<dbReference type="Pfam" id="PF00015">
    <property type="entry name" value="MCPsignal"/>
    <property type="match status" value="1"/>
</dbReference>
<name>A0ABX6P5E4_9BURK</name>